<dbReference type="Pfam" id="PF01547">
    <property type="entry name" value="SBP_bac_1"/>
    <property type="match status" value="1"/>
</dbReference>
<dbReference type="PROSITE" id="PS51257">
    <property type="entry name" value="PROKAR_LIPOPROTEIN"/>
    <property type="match status" value="1"/>
</dbReference>
<dbReference type="PANTHER" id="PTHR43649:SF12">
    <property type="entry name" value="DIACETYLCHITOBIOSE BINDING PROTEIN DASA"/>
    <property type="match status" value="1"/>
</dbReference>
<organism evidence="2 3">
    <name type="scientific">Paenibacillus hemerocallicola</name>
    <dbReference type="NCBI Taxonomy" id="1172614"/>
    <lineage>
        <taxon>Bacteria</taxon>
        <taxon>Bacillati</taxon>
        <taxon>Bacillota</taxon>
        <taxon>Bacilli</taxon>
        <taxon>Bacillales</taxon>
        <taxon>Paenibacillaceae</taxon>
        <taxon>Paenibacillus</taxon>
    </lineage>
</organism>
<keyword evidence="3" id="KW-1185">Reference proteome</keyword>
<dbReference type="InterPro" id="IPR006059">
    <property type="entry name" value="SBP"/>
</dbReference>
<dbReference type="RefSeq" id="WP_139607946.1">
    <property type="nucleotide sequence ID" value="NZ_VDCQ01000138.1"/>
</dbReference>
<dbReference type="SUPFAM" id="SSF53850">
    <property type="entry name" value="Periplasmic binding protein-like II"/>
    <property type="match status" value="1"/>
</dbReference>
<dbReference type="Proteomes" id="UP000307943">
    <property type="component" value="Unassembled WGS sequence"/>
</dbReference>
<dbReference type="Gene3D" id="3.40.190.10">
    <property type="entry name" value="Periplasmic binding protein-like II"/>
    <property type="match status" value="2"/>
</dbReference>
<evidence type="ECO:0000313" key="2">
    <source>
        <dbReference type="EMBL" id="TNJ53653.1"/>
    </source>
</evidence>
<protein>
    <submittedName>
        <fullName evidence="2">Extracellular solute-binding protein</fullName>
    </submittedName>
</protein>
<keyword evidence="1" id="KW-0732">Signal</keyword>
<dbReference type="InterPro" id="IPR050490">
    <property type="entry name" value="Bact_solute-bd_prot1"/>
</dbReference>
<dbReference type="EMBL" id="VDCQ01000138">
    <property type="protein sequence ID" value="TNJ53653.1"/>
    <property type="molecule type" value="Genomic_DNA"/>
</dbReference>
<accession>A0A5C4SV65</accession>
<evidence type="ECO:0000313" key="3">
    <source>
        <dbReference type="Proteomes" id="UP000307943"/>
    </source>
</evidence>
<feature type="chain" id="PRO_5038939871" evidence="1">
    <location>
        <begin position="23"/>
        <end position="537"/>
    </location>
</feature>
<evidence type="ECO:0000256" key="1">
    <source>
        <dbReference type="SAM" id="SignalP"/>
    </source>
</evidence>
<reference evidence="2 3" key="1">
    <citation type="submission" date="2019-05" db="EMBL/GenBank/DDBJ databases">
        <title>We sequenced the genome of Paenibacillus hemerocallicola KCTC 33185 for further insight into its adaptation and study the phylogeny of Paenibacillus.</title>
        <authorList>
            <person name="Narsing Rao M.P."/>
        </authorList>
    </citation>
    <scope>NUCLEOTIDE SEQUENCE [LARGE SCALE GENOMIC DNA]</scope>
    <source>
        <strain evidence="2 3">KCTC 33185</strain>
    </source>
</reference>
<comment type="caution">
    <text evidence="2">The sequence shown here is derived from an EMBL/GenBank/DDBJ whole genome shotgun (WGS) entry which is preliminary data.</text>
</comment>
<sequence length="537" mass="61406">MKKRTRNRMAVFALAASLLLSACSKEEEANPASEQPIGPNTNFNATGLPVVHTPIKLKIPVYRQHYQKDYNEMVTLLQLKKKTNIDVQWEQIPAVGWKEKKNLMLASGDFPDAFFTGLNMQDVVNYGSQGILIPLEGLIEQYAPNIKKVLDQNPTLRKMATAPDGHIYSVPWFEDQQFFQYRNTYLINKKWLDKLGLGIPRTTDELYRALKAFKENDPNGNGKADEIPATFRHNTTTNGYYELYGAFGLIDALTGFSVDAGKRVVFEPVLPAYKEAVQYLHKLYREGLFDRETFTQDVKQLLSKTRNDPPVVGLIGSFNGVYELGFDLLKDYAPIPALIGPHGDQIWRRQDNRIILNYFSITNKNKCPEATMRYVDTMNDPLTVLEFKYGPFGSHLLEKAGGTIEIVDPPRGQDTSSWIGSTSPSTSIPLLATKEWLQKLEQSESDKYRSTFYELYKPYIAPEERVYPTLYMSEEENKRLSVLETDVMTYVRKMEAKWIVEGGIEGEWDKYVQDLKKMGLDELLQIKQNGYDRFVKG</sequence>
<dbReference type="AlphaFoldDB" id="A0A5C4SV65"/>
<proteinExistence type="predicted"/>
<dbReference type="OrthoDB" id="9787283at2"/>
<gene>
    <name evidence="2" type="ORF">FE784_40335</name>
</gene>
<feature type="signal peptide" evidence="1">
    <location>
        <begin position="1"/>
        <end position="22"/>
    </location>
</feature>
<name>A0A5C4SV65_9BACL</name>
<dbReference type="PANTHER" id="PTHR43649">
    <property type="entry name" value="ARABINOSE-BINDING PROTEIN-RELATED"/>
    <property type="match status" value="1"/>
</dbReference>